<keyword evidence="3" id="KW-1185">Reference proteome</keyword>
<dbReference type="Proteomes" id="UP000236497">
    <property type="component" value="Unassembled WGS sequence"/>
</dbReference>
<dbReference type="SUPFAM" id="SSF52172">
    <property type="entry name" value="CheY-like"/>
    <property type="match status" value="1"/>
</dbReference>
<evidence type="ECO:0000313" key="2">
    <source>
        <dbReference type="EMBL" id="CRZ35309.1"/>
    </source>
</evidence>
<dbReference type="GO" id="GO:0003723">
    <property type="term" value="F:RNA binding"/>
    <property type="evidence" value="ECO:0007669"/>
    <property type="project" value="InterPro"/>
</dbReference>
<dbReference type="InterPro" id="IPR005561">
    <property type="entry name" value="ANTAR"/>
</dbReference>
<feature type="domain" description="ANTAR" evidence="1">
    <location>
        <begin position="123"/>
        <end position="184"/>
    </location>
</feature>
<accession>A0A0H5SIJ9</accession>
<dbReference type="EMBL" id="CVTD020000024">
    <property type="protein sequence ID" value="CRZ35309.1"/>
    <property type="molecule type" value="Genomic_DNA"/>
</dbReference>
<dbReference type="PROSITE" id="PS50921">
    <property type="entry name" value="ANTAR"/>
    <property type="match status" value="1"/>
</dbReference>
<organism evidence="2 3">
    <name type="scientific">Herbinix hemicellulosilytica</name>
    <dbReference type="NCBI Taxonomy" id="1564487"/>
    <lineage>
        <taxon>Bacteria</taxon>
        <taxon>Bacillati</taxon>
        <taxon>Bacillota</taxon>
        <taxon>Clostridia</taxon>
        <taxon>Lachnospirales</taxon>
        <taxon>Lachnospiraceae</taxon>
        <taxon>Herbinix</taxon>
    </lineage>
</organism>
<dbReference type="OrthoDB" id="9808843at2"/>
<name>A0A0H5SIJ9_HERHM</name>
<dbReference type="InterPro" id="IPR008327">
    <property type="entry name" value="Sig_transdc_resp-reg_antiterm"/>
</dbReference>
<dbReference type="PIRSF" id="PIRSF036382">
    <property type="entry name" value="RR_antiterm"/>
    <property type="match status" value="1"/>
</dbReference>
<protein>
    <recommendedName>
        <fullName evidence="1">ANTAR domain-containing protein</fullName>
    </recommendedName>
</protein>
<dbReference type="Gene3D" id="3.40.50.2300">
    <property type="match status" value="1"/>
</dbReference>
<evidence type="ECO:0000259" key="1">
    <source>
        <dbReference type="PROSITE" id="PS50921"/>
    </source>
</evidence>
<dbReference type="AlphaFoldDB" id="A0A0H5SIJ9"/>
<gene>
    <name evidence="2" type="ORF">HHT355_2111</name>
</gene>
<dbReference type="InterPro" id="IPR036388">
    <property type="entry name" value="WH-like_DNA-bd_sf"/>
</dbReference>
<reference evidence="2 3" key="1">
    <citation type="submission" date="2015-06" db="EMBL/GenBank/DDBJ databases">
        <authorList>
            <person name="Wibberg Daniel"/>
        </authorList>
    </citation>
    <scope>NUCLEOTIDE SEQUENCE [LARGE SCALE GENOMIC DNA]</scope>
    <source>
        <strain evidence="2 3">T3/55T</strain>
    </source>
</reference>
<sequence length="189" mass="21603">MDSALIISCSEKNNQDLRKILTEAAISEITVIPTASEARRVLIEKDFDLIIVNTPLPDEFGESLARHIAEKKISEVILLVKAELFDEISHKVEEYGIITIAKPIGKALFWNALKIASAAHKRVKIIQNENKKLVQKIEDIRIIDRAKCILISQLSFSEPEAHRYIEKQAMDLRVTRRKIAEEILKMYEN</sequence>
<dbReference type="Gene3D" id="1.10.10.10">
    <property type="entry name" value="Winged helix-like DNA-binding domain superfamily/Winged helix DNA-binding domain"/>
    <property type="match status" value="1"/>
</dbReference>
<dbReference type="Pfam" id="PF03861">
    <property type="entry name" value="ANTAR"/>
    <property type="match status" value="1"/>
</dbReference>
<dbReference type="SMART" id="SM01012">
    <property type="entry name" value="ANTAR"/>
    <property type="match status" value="1"/>
</dbReference>
<dbReference type="InterPro" id="IPR011006">
    <property type="entry name" value="CheY-like_superfamily"/>
</dbReference>
<proteinExistence type="predicted"/>
<dbReference type="RefSeq" id="WP_103203402.1">
    <property type="nucleotide sequence ID" value="NZ_CVTD020000024.1"/>
</dbReference>
<evidence type="ECO:0000313" key="3">
    <source>
        <dbReference type="Proteomes" id="UP000236497"/>
    </source>
</evidence>